<dbReference type="EMBL" id="MCGH01000001">
    <property type="protein sequence ID" value="ODM08967.1"/>
    <property type="molecule type" value="Genomic_DNA"/>
</dbReference>
<evidence type="ECO:0000313" key="6">
    <source>
        <dbReference type="Proteomes" id="UP000094271"/>
    </source>
</evidence>
<dbReference type="Proteomes" id="UP000094067">
    <property type="component" value="Unassembled WGS sequence"/>
</dbReference>
<evidence type="ECO:0000313" key="7">
    <source>
        <dbReference type="Proteomes" id="UP000094869"/>
    </source>
</evidence>
<comment type="caution">
    <text evidence="2">The sequence shown here is derived from an EMBL/GenBank/DDBJ whole genome shotgun (WGS) entry which is preliminary data.</text>
</comment>
<dbReference type="PANTHER" id="PTHR12110:SF53">
    <property type="entry name" value="BLR5974 PROTEIN"/>
    <property type="match status" value="1"/>
</dbReference>
<dbReference type="Proteomes" id="UP000094869">
    <property type="component" value="Unassembled WGS sequence"/>
</dbReference>
<reference evidence="4 7" key="2">
    <citation type="submission" date="2016-08" db="EMBL/GenBank/DDBJ databases">
        <title>Characterization of Isolates of Eisenbergiella tayi Derived from Blood Cultures, Using Whole Genome Sequencing.</title>
        <authorList>
            <person name="Bernier A.-M."/>
            <person name="Burdz T."/>
            <person name="Wiebe D."/>
            <person name="Bernard K."/>
        </authorList>
    </citation>
    <scope>NUCLEOTIDE SEQUENCE [LARGE SCALE GENOMIC DNA]</scope>
    <source>
        <strain evidence="4 7">NML120146</strain>
    </source>
</reference>
<reference evidence="2 5" key="1">
    <citation type="submission" date="2016-07" db="EMBL/GenBank/DDBJ databases">
        <title>Characterization of isolates of Eisenbergiella tayi derived from blood cultures, using whole genome sequencing.</title>
        <authorList>
            <person name="Burdz T."/>
            <person name="Wiebe D."/>
            <person name="Huynh C."/>
            <person name="Bernard K."/>
        </authorList>
    </citation>
    <scope>NUCLEOTIDE SEQUENCE [LARGE SCALE GENOMIC DNA]</scope>
    <source>
        <strain evidence="2 5">NML 110608</strain>
    </source>
</reference>
<dbReference type="Proteomes" id="UP000094271">
    <property type="component" value="Unassembled WGS sequence"/>
</dbReference>
<dbReference type="InterPro" id="IPR050312">
    <property type="entry name" value="IolE/XylAMocC-like"/>
</dbReference>
<keyword evidence="2" id="KW-0540">Nuclease</keyword>
<sequence>MKKGICLTAVYPQAMYDSGLLKELLEKTAVQGVFNCVEFYFEGKAGEEEEIRKLLEKRNLCSVFLAGFPMKRDGVDITSPDERVRRKSVEFCRRMYERCQGLGAGKMLIVSGPAWKEKDGRALMGQACKSFEEIGTGIGGNGPEITLEFFNDEGEPELAVGKVPFVRKLYEQTQGCGIGITFDTSHVAQMGADVETSFAGLAPWIRHLHLANSVSANRNNPLFGDKHPLFGVRDGDFTVADIRKHFCALKEQNMLHNVDICSLEVISRGDNDWYYDRISEQAAEIWKGERIL</sequence>
<keyword evidence="2" id="KW-0378">Hydrolase</keyword>
<dbReference type="InterPro" id="IPR013022">
    <property type="entry name" value="Xyl_isomerase-like_TIM-brl"/>
</dbReference>
<dbReference type="GO" id="GO:0008833">
    <property type="term" value="F:deoxyribonuclease IV (phage-T4-induced) activity"/>
    <property type="evidence" value="ECO:0007669"/>
    <property type="project" value="UniProtKB-EC"/>
</dbReference>
<proteinExistence type="predicted"/>
<evidence type="ECO:0000313" key="3">
    <source>
        <dbReference type="EMBL" id="ODR48008.1"/>
    </source>
</evidence>
<keyword evidence="7" id="KW-1185">Reference proteome</keyword>
<dbReference type="InterPro" id="IPR036237">
    <property type="entry name" value="Xyl_isomerase-like_sf"/>
</dbReference>
<feature type="domain" description="Xylose isomerase-like TIM barrel" evidence="1">
    <location>
        <begin position="34"/>
        <end position="269"/>
    </location>
</feature>
<dbReference type="RefSeq" id="WP_069151181.1">
    <property type="nucleotide sequence ID" value="NZ_DAWDRA010000026.1"/>
</dbReference>
<evidence type="ECO:0000313" key="5">
    <source>
        <dbReference type="Proteomes" id="UP000094067"/>
    </source>
</evidence>
<dbReference type="SUPFAM" id="SSF51658">
    <property type="entry name" value="Xylose isomerase-like"/>
    <property type="match status" value="1"/>
</dbReference>
<dbReference type="AlphaFoldDB" id="A0A1E3AJU8"/>
<dbReference type="EC" id="3.1.21.2" evidence="2"/>
<reference evidence="3 6" key="3">
    <citation type="submission" date="2016-08" db="EMBL/GenBank/DDBJ databases">
        <authorList>
            <person name="Seilhamer J.J."/>
        </authorList>
    </citation>
    <scope>NUCLEOTIDE SEQUENCE [LARGE SCALE GENOMIC DNA]</scope>
    <source>
        <strain evidence="3 6">NML150140-1</strain>
    </source>
</reference>
<evidence type="ECO:0000259" key="1">
    <source>
        <dbReference type="Pfam" id="PF01261"/>
    </source>
</evidence>
<accession>A0A1E3AJU8</accession>
<dbReference type="Gene3D" id="3.20.20.150">
    <property type="entry name" value="Divalent-metal-dependent TIM barrel enzymes"/>
    <property type="match status" value="1"/>
</dbReference>
<evidence type="ECO:0000313" key="4">
    <source>
        <dbReference type="EMBL" id="ODR59780.1"/>
    </source>
</evidence>
<dbReference type="EMBL" id="MEHA01000018">
    <property type="protein sequence ID" value="ODR48008.1"/>
    <property type="molecule type" value="Genomic_DNA"/>
</dbReference>
<keyword evidence="2" id="KW-0255">Endonuclease</keyword>
<gene>
    <name evidence="2" type="primary">nfo_1</name>
    <name evidence="3" type="ORF">BEI59_21835</name>
    <name evidence="2" type="ORF">BEI61_00596</name>
    <name evidence="4" type="ORF">BEI63_06385</name>
</gene>
<organism evidence="2 5">
    <name type="scientific">Eisenbergiella tayi</name>
    <dbReference type="NCBI Taxonomy" id="1432052"/>
    <lineage>
        <taxon>Bacteria</taxon>
        <taxon>Bacillati</taxon>
        <taxon>Bacillota</taxon>
        <taxon>Clostridia</taxon>
        <taxon>Lachnospirales</taxon>
        <taxon>Lachnospiraceae</taxon>
        <taxon>Eisenbergiella</taxon>
    </lineage>
</organism>
<name>A0A1E3AJU8_9FIRM</name>
<dbReference type="Pfam" id="PF01261">
    <property type="entry name" value="AP_endonuc_2"/>
    <property type="match status" value="1"/>
</dbReference>
<dbReference type="PANTHER" id="PTHR12110">
    <property type="entry name" value="HYDROXYPYRUVATE ISOMERASE"/>
    <property type="match status" value="1"/>
</dbReference>
<dbReference type="EMBL" id="MEHD01000014">
    <property type="protein sequence ID" value="ODR59780.1"/>
    <property type="molecule type" value="Genomic_DNA"/>
</dbReference>
<protein>
    <submittedName>
        <fullName evidence="2">Endonuclease 4</fullName>
        <ecNumber evidence="2">3.1.21.2</ecNumber>
    </submittedName>
</protein>
<dbReference type="OrthoDB" id="9786584at2"/>
<evidence type="ECO:0000313" key="2">
    <source>
        <dbReference type="EMBL" id="ODM08967.1"/>
    </source>
</evidence>